<keyword evidence="4" id="KW-0653">Protein transport</keyword>
<feature type="compositionally biased region" description="Basic and acidic residues" evidence="5">
    <location>
        <begin position="307"/>
        <end position="333"/>
    </location>
</feature>
<comment type="catalytic activity">
    <reaction evidence="4">
        <text>ATP + H2O = ADP + phosphate + H(+)</text>
        <dbReference type="Rhea" id="RHEA:13065"/>
        <dbReference type="ChEBI" id="CHEBI:15377"/>
        <dbReference type="ChEBI" id="CHEBI:15378"/>
        <dbReference type="ChEBI" id="CHEBI:30616"/>
        <dbReference type="ChEBI" id="CHEBI:43474"/>
        <dbReference type="ChEBI" id="CHEBI:456216"/>
        <dbReference type="EC" id="3.6.4.6"/>
    </reaction>
</comment>
<keyword evidence="4" id="KW-0378">Hydrolase</keyword>
<keyword evidence="4" id="KW-0479">Metal-binding</keyword>
<dbReference type="GO" id="GO:0006891">
    <property type="term" value="P:intra-Golgi vesicle-mediated transport"/>
    <property type="evidence" value="ECO:0007669"/>
    <property type="project" value="TreeGrafter"/>
</dbReference>
<dbReference type="PANTHER" id="PTHR23078">
    <property type="entry name" value="VESICULAR-FUSION PROTEIN NSF"/>
    <property type="match status" value="1"/>
</dbReference>
<dbReference type="PANTHER" id="PTHR23078:SF3">
    <property type="entry name" value="VESICLE-FUSING ATPASE"/>
    <property type="match status" value="1"/>
</dbReference>
<dbReference type="GO" id="GO:0016887">
    <property type="term" value="F:ATP hydrolysis activity"/>
    <property type="evidence" value="ECO:0007669"/>
    <property type="project" value="InterPro"/>
</dbReference>
<dbReference type="FunFam" id="3.40.50.300:FF:000166">
    <property type="entry name" value="vesicle-fusing ATPase isoform X1"/>
    <property type="match status" value="1"/>
</dbReference>
<dbReference type="GO" id="GO:0046872">
    <property type="term" value="F:metal ion binding"/>
    <property type="evidence" value="ECO:0007669"/>
    <property type="project" value="UniProtKB-UniRule"/>
</dbReference>
<proteinExistence type="inferred from homology"/>
<accession>A0A7J0GP77</accession>
<evidence type="ECO:0000256" key="4">
    <source>
        <dbReference type="RuleBase" id="RU367045"/>
    </source>
</evidence>
<dbReference type="EMBL" id="BJWL01000023">
    <property type="protein sequence ID" value="GFZ12599.1"/>
    <property type="molecule type" value="Genomic_DNA"/>
</dbReference>
<comment type="similarity">
    <text evidence="1 4">Belongs to the AAA ATPase family.</text>
</comment>
<keyword evidence="4" id="KW-0460">Magnesium</keyword>
<feature type="region of interest" description="Disordered" evidence="5">
    <location>
        <begin position="304"/>
        <end position="333"/>
    </location>
</feature>
<dbReference type="InterPro" id="IPR027417">
    <property type="entry name" value="P-loop_NTPase"/>
</dbReference>
<dbReference type="OrthoDB" id="9982946at2759"/>
<dbReference type="GO" id="GO:0005524">
    <property type="term" value="F:ATP binding"/>
    <property type="evidence" value="ECO:0007669"/>
    <property type="project" value="UniProtKB-UniRule"/>
</dbReference>
<keyword evidence="3 4" id="KW-0067">ATP-binding</keyword>
<keyword evidence="4" id="KW-0963">Cytoplasm</keyword>
<dbReference type="GO" id="GO:0043001">
    <property type="term" value="P:Golgi to plasma membrane protein transport"/>
    <property type="evidence" value="ECO:0007669"/>
    <property type="project" value="TreeGrafter"/>
</dbReference>
<comment type="cofactor">
    <cofactor evidence="4">
        <name>Mg(2+)</name>
        <dbReference type="ChEBI" id="CHEBI:18420"/>
    </cofactor>
    <text evidence="4">Binds 1 Mg(2+) ion per subunit.</text>
</comment>
<protein>
    <recommendedName>
        <fullName evidence="4">Vesicle-fusing ATPase</fullName>
        <ecNumber evidence="4">3.6.4.6</ecNumber>
    </recommendedName>
</protein>
<keyword evidence="7" id="KW-1185">Reference proteome</keyword>
<dbReference type="GO" id="GO:0005795">
    <property type="term" value="C:Golgi stack"/>
    <property type="evidence" value="ECO:0007669"/>
    <property type="project" value="TreeGrafter"/>
</dbReference>
<gene>
    <name evidence="6" type="ORF">Acr_23g0009840</name>
</gene>
<comment type="caution">
    <text evidence="6">The sequence shown here is derived from an EMBL/GenBank/DDBJ whole genome shotgun (WGS) entry which is preliminary data.</text>
</comment>
<evidence type="ECO:0000256" key="3">
    <source>
        <dbReference type="ARBA" id="ARBA00022840"/>
    </source>
</evidence>
<dbReference type="SUPFAM" id="SSF52540">
    <property type="entry name" value="P-loop containing nucleoside triphosphate hydrolases"/>
    <property type="match status" value="1"/>
</dbReference>
<dbReference type="AlphaFoldDB" id="A0A7J0GP77"/>
<evidence type="ECO:0000313" key="7">
    <source>
        <dbReference type="Proteomes" id="UP000585474"/>
    </source>
</evidence>
<keyword evidence="4" id="KW-0813">Transport</keyword>
<evidence type="ECO:0000256" key="2">
    <source>
        <dbReference type="ARBA" id="ARBA00022741"/>
    </source>
</evidence>
<name>A0A7J0GP77_9ERIC</name>
<comment type="function">
    <text evidence="4">Required for vesicle-mediated transport. Catalyzes the fusion of transport vesicles within the Golgi cisternae. Is also required for transport from the endoplasmic reticulum to the Golgi stack. Seems to function as a fusion protein required for the delivery of cargo proteins to all compartments of the Golgi stack independent of vesicle origin.</text>
</comment>
<dbReference type="GO" id="GO:0035494">
    <property type="term" value="P:SNARE complex disassembly"/>
    <property type="evidence" value="ECO:0007669"/>
    <property type="project" value="InterPro"/>
</dbReference>
<dbReference type="EC" id="3.6.4.6" evidence="4"/>
<keyword evidence="2 4" id="KW-0547">Nucleotide-binding</keyword>
<dbReference type="Gene3D" id="3.40.50.300">
    <property type="entry name" value="P-loop containing nucleotide triphosphate hydrolases"/>
    <property type="match status" value="1"/>
</dbReference>
<organism evidence="6 7">
    <name type="scientific">Actinidia rufa</name>
    <dbReference type="NCBI Taxonomy" id="165716"/>
    <lineage>
        <taxon>Eukaryota</taxon>
        <taxon>Viridiplantae</taxon>
        <taxon>Streptophyta</taxon>
        <taxon>Embryophyta</taxon>
        <taxon>Tracheophyta</taxon>
        <taxon>Spermatophyta</taxon>
        <taxon>Magnoliopsida</taxon>
        <taxon>eudicotyledons</taxon>
        <taxon>Gunneridae</taxon>
        <taxon>Pentapetalae</taxon>
        <taxon>asterids</taxon>
        <taxon>Ericales</taxon>
        <taxon>Actinidiaceae</taxon>
        <taxon>Actinidia</taxon>
    </lineage>
</organism>
<dbReference type="InterPro" id="IPR039812">
    <property type="entry name" value="Vesicle-fus_ATPase"/>
</dbReference>
<evidence type="ECO:0000256" key="5">
    <source>
        <dbReference type="SAM" id="MobiDB-lite"/>
    </source>
</evidence>
<keyword evidence="4" id="KW-0931">ER-Golgi transport</keyword>
<evidence type="ECO:0000313" key="6">
    <source>
        <dbReference type="EMBL" id="GFZ12599.1"/>
    </source>
</evidence>
<dbReference type="Proteomes" id="UP000585474">
    <property type="component" value="Unassembled WGS sequence"/>
</dbReference>
<sequence length="352" mass="38955">MDDLTKPVDEESIKVTMEDFLNALYEVRPAFGASADDLERFRLNGVVDGGARHEHIDKRTMLVAEQVKVSKGSPLVTCLLEGPSGSESSKCAQIVKVFKDAYKSPLSIIILDDIERLLEYVAIGPRFSNLISQTLLVLLKRLPPKVLQQLNVFSEDDIDAAAEALNDTPIKKLYMVVEMAAQGEQGGGAEAIYSGKAKIGISHFYDCLQDMFDSCARTLVTSGHRIASDVLQDCGGSHGLGSGFQHRGLVPFGESRGAQNTHPTRPHWVGLGRFFHVHGLVPGLKIIDPSDSVRFGSRVPKIFYPEPTREPKGRTDPEPTREPKGRIDPEPTRLENRRLKPIIWAYNVLYHT</sequence>
<comment type="subcellular location">
    <subcellularLocation>
        <location evidence="4">Cytoplasm</location>
    </subcellularLocation>
</comment>
<reference evidence="6 7" key="1">
    <citation type="submission" date="2019-07" db="EMBL/GenBank/DDBJ databases">
        <title>De Novo Assembly of kiwifruit Actinidia rufa.</title>
        <authorList>
            <person name="Sugita-Konishi S."/>
            <person name="Sato K."/>
            <person name="Mori E."/>
            <person name="Abe Y."/>
            <person name="Kisaki G."/>
            <person name="Hamano K."/>
            <person name="Suezawa K."/>
            <person name="Otani M."/>
            <person name="Fukuda T."/>
            <person name="Manabe T."/>
            <person name="Gomi K."/>
            <person name="Tabuchi M."/>
            <person name="Akimitsu K."/>
            <person name="Kataoka I."/>
        </authorList>
    </citation>
    <scope>NUCLEOTIDE SEQUENCE [LARGE SCALE GENOMIC DNA]</scope>
    <source>
        <strain evidence="7">cv. Fuchu</strain>
    </source>
</reference>
<evidence type="ECO:0000256" key="1">
    <source>
        <dbReference type="ARBA" id="ARBA00006914"/>
    </source>
</evidence>